<dbReference type="InterPro" id="IPR014541">
    <property type="entry name" value="Amdntrnsf_FN0238"/>
</dbReference>
<dbReference type="PANTHER" id="PTHR43224:SF1">
    <property type="entry name" value="AMIDINOTRANSFERASE"/>
    <property type="match status" value="1"/>
</dbReference>
<comment type="caution">
    <text evidence="1">The sequence shown here is derived from an EMBL/GenBank/DDBJ whole genome shotgun (WGS) entry which is preliminary data.</text>
</comment>
<dbReference type="AlphaFoldDB" id="A0A840TQ68"/>
<proteinExistence type="predicted"/>
<dbReference type="Proteomes" id="UP000557307">
    <property type="component" value="Unassembled WGS sequence"/>
</dbReference>
<dbReference type="NCBIfam" id="NF046062">
    <property type="entry name" value="citrull_CtlX"/>
    <property type="match status" value="1"/>
</dbReference>
<accession>A0A840TQ68</accession>
<dbReference type="SUPFAM" id="SSF55909">
    <property type="entry name" value="Pentein"/>
    <property type="match status" value="1"/>
</dbReference>
<evidence type="ECO:0000313" key="2">
    <source>
        <dbReference type="Proteomes" id="UP000557307"/>
    </source>
</evidence>
<dbReference type="EMBL" id="JACHGF010000002">
    <property type="protein sequence ID" value="MBB5283857.1"/>
    <property type="molecule type" value="Genomic_DNA"/>
</dbReference>
<dbReference type="PIRSF" id="PIRSF028188">
    <property type="entry name" value="Amdntrnsf_FN0238"/>
    <property type="match status" value="1"/>
</dbReference>
<dbReference type="Pfam" id="PF19420">
    <property type="entry name" value="DDAH_eukar"/>
    <property type="match status" value="1"/>
</dbReference>
<name>A0A840TQ68_9BACT</name>
<reference evidence="1 2" key="1">
    <citation type="submission" date="2020-08" db="EMBL/GenBank/DDBJ databases">
        <title>Genomic Encyclopedia of Type Strains, Phase IV (KMG-IV): sequencing the most valuable type-strain genomes for metagenomic binning, comparative biology and taxonomic classification.</title>
        <authorList>
            <person name="Goeker M."/>
        </authorList>
    </citation>
    <scope>NUCLEOTIDE SEQUENCE [LARGE SCALE GENOMIC DNA]</scope>
    <source>
        <strain evidence="1 2">DSM 105074</strain>
    </source>
</reference>
<gene>
    <name evidence="1" type="ORF">HNQ92_001983</name>
</gene>
<evidence type="ECO:0000313" key="1">
    <source>
        <dbReference type="EMBL" id="MBB5283857.1"/>
    </source>
</evidence>
<organism evidence="1 2">
    <name type="scientific">Rhabdobacter roseus</name>
    <dbReference type="NCBI Taxonomy" id="1655419"/>
    <lineage>
        <taxon>Bacteria</taxon>
        <taxon>Pseudomonadati</taxon>
        <taxon>Bacteroidota</taxon>
        <taxon>Cytophagia</taxon>
        <taxon>Cytophagales</taxon>
        <taxon>Cytophagaceae</taxon>
        <taxon>Rhabdobacter</taxon>
    </lineage>
</organism>
<evidence type="ECO:0008006" key="3">
    <source>
        <dbReference type="Google" id="ProtNLM"/>
    </source>
</evidence>
<protein>
    <recommendedName>
        <fullName evidence="3">Amidinotransferase</fullName>
    </recommendedName>
</protein>
<keyword evidence="2" id="KW-1185">Reference proteome</keyword>
<dbReference type="PANTHER" id="PTHR43224">
    <property type="entry name" value="AMIDINOTRANSFERASE"/>
    <property type="match status" value="1"/>
</dbReference>
<dbReference type="RefSeq" id="WP_184173593.1">
    <property type="nucleotide sequence ID" value="NZ_JACHGF010000002.1"/>
</dbReference>
<dbReference type="Gene3D" id="3.75.10.10">
    <property type="entry name" value="L-arginine/glycine Amidinotransferase, Chain A"/>
    <property type="match status" value="1"/>
</dbReference>
<sequence>MRSIRTSAQLQPQSTSRILMVRPVHFAFNEQTATSNEFQDAAFARAHESTAQEQAREEFDHLVSQLDSHGVELYVFDDTPTPHTPDSIFPNNWVSFHQSGKIVLYPMMAPNRRDERRLDIIDELRKTFHVEEIIDLTYFEQQEKYLEGTGSMVLDRRYKIAYACLSPRTHPEVLDAFAEATGYEIVRFEATDENGQAIYHTNVLMCVGDIFAAVCLEAIRNPDERHLVRSVLEETGKYIVELTMEQVRQMAGNMLMVRNKKGEKLLVMSTQAYESLTPQQRDALDDYAELFHADLSMIEGNGGGSARCMLAEIHLPPK</sequence>